<reference evidence="1" key="1">
    <citation type="submission" date="2018-12" db="EMBL/GenBank/DDBJ databases">
        <title>Novel natural products biosynthetic potential of the class Ktedonobacteria.</title>
        <authorList>
            <person name="Zheng Y."/>
            <person name="Saitou A."/>
            <person name="Wang C.M."/>
            <person name="Toyoda A."/>
            <person name="Minakuchi Y."/>
            <person name="Sekiguchi Y."/>
            <person name="Ueda K."/>
            <person name="Takano H."/>
            <person name="Sakai Y."/>
            <person name="Yokota A."/>
            <person name="Yabe S."/>
        </authorList>
    </citation>
    <scope>NUCLEOTIDE SEQUENCE</scope>
    <source>
        <strain evidence="1">A3-2</strain>
    </source>
</reference>
<sequence length="104" mass="11533">MLREILRESPAVQEWLAEGRAEGLAEGRAEGLAEGRAEGLAEGRLVTEQELLLSLLARRFPALVPELEPRIRSLQDPDRLRALLLALCDIFDPDAARALFTDSQ</sequence>
<evidence type="ECO:0008006" key="2">
    <source>
        <dbReference type="Google" id="ProtNLM"/>
    </source>
</evidence>
<proteinExistence type="predicted"/>
<dbReference type="EMBL" id="AP019377">
    <property type="protein sequence ID" value="BBH92747.1"/>
    <property type="molecule type" value="Genomic_DNA"/>
</dbReference>
<dbReference type="AlphaFoldDB" id="A0A455SWI5"/>
<name>A0A455SWI5_9CHLR</name>
<gene>
    <name evidence="1" type="ORF">KTA_09460</name>
</gene>
<evidence type="ECO:0000313" key="1">
    <source>
        <dbReference type="EMBL" id="BBH92747.1"/>
    </source>
</evidence>
<accession>A0A455SWI5</accession>
<organism evidence="1">
    <name type="scientific">Thermogemmatispora argillosa</name>
    <dbReference type="NCBI Taxonomy" id="2045280"/>
    <lineage>
        <taxon>Bacteria</taxon>
        <taxon>Bacillati</taxon>
        <taxon>Chloroflexota</taxon>
        <taxon>Ktedonobacteria</taxon>
        <taxon>Thermogemmatisporales</taxon>
        <taxon>Thermogemmatisporaceae</taxon>
        <taxon>Thermogemmatispora</taxon>
    </lineage>
</organism>
<protein>
    <recommendedName>
        <fullName evidence="2">DUF4351 domain-containing protein</fullName>
    </recommendedName>
</protein>